<proteinExistence type="predicted"/>
<evidence type="ECO:0000313" key="4">
    <source>
        <dbReference type="EMBL" id="ODQ91135.1"/>
    </source>
</evidence>
<sequence>MATYVGRVGALAVALGVGIAVTGSPGVACADTATTSPSSDSPTPANIGDTSAETDVSIGDVDESTSGSPVEQSPGAAEENGSTTPPSTQETTELPNGVTISSSGGAHTSGESDETDEDEPDPEPEQELSAPAPTVTAPVERNRSKQSTAAVASPAQNRAATESTATRSSARGAQPSDSAPVSETLGAAETTTASVDVPTPLVAERHAQVLTAVPNPIAGLVAIPVGIVSAVVQTLLSPFISPGGPGPAQPPLLWAVLGWIRREIQTTFFNRRPVLAAPTDVEQVDRAVTGVVVGSDPDDDALTYTVPSTSAGGGTVTIDDQGEFTYMAPETWDGTSLLTDSFTVTVSDRGNGWHVHGLAGLFGGKHTTTREISIALVPTTTEPTATAVGEVTVPTTSASSAQGSDGTFAVTYRTGSGTSADPYRTTITVVRPGRDPVTADVLGSIRGSVNVLSDGTAVVTTTSGSGSEVDPSMVTFTVMRPGTATETSTTAGTAAIAVSNTRGTAVAGINYIPVNGGFQMSLRVARVGEAPIVIAIDELPQFFPPAVTPDGTVVFTTSLEDAEGRKTSRTVHVLRPGSAVVEKYAFAEDGPSRLVGEPVVGGDGTVAFATTSGSGAAGDPFVTTVTVLHPKQDPVTSNAFGTSSGIAVGKDGTVSYATGSDGGVTVTVLRAGHGAVVSTADGALYGTQIGDDGTVAYQTYTGSGSSADPYQLTVTVLRPGQGPVVARTTAGFLNPLLMSPDGTVVLNALTGPSGGWYREYVVLRSGADPVSIPITDVPGSTAAIGADGTFAVVTSRGVGTVEDPTRTEIIVLRPGQVNPTPYSAPGSPRGAPIVGADGTVAVVAQIGSTASAFTVVRPGQEAQTYPGAGIPQSPATIGPGGVLYQLLESNPRGSATLLVVEPSGESTALPFTGTISGFTVHRTGGATLLMSVTDAETATTTVTSYEITTGPYRPSSL</sequence>
<feature type="chain" id="PRO_5009135006" description="RapA2 cadherin-like domain-containing protein" evidence="2">
    <location>
        <begin position="31"/>
        <end position="957"/>
    </location>
</feature>
<keyword evidence="5" id="KW-1185">Reference proteome</keyword>
<gene>
    <name evidence="4" type="ORF">BHQ18_06990</name>
</gene>
<protein>
    <recommendedName>
        <fullName evidence="3">RapA2 cadherin-like domain-containing protein</fullName>
    </recommendedName>
</protein>
<evidence type="ECO:0000313" key="5">
    <source>
        <dbReference type="Proteomes" id="UP000094053"/>
    </source>
</evidence>
<dbReference type="EMBL" id="MIHA01000004">
    <property type="protein sequence ID" value="ODQ91135.1"/>
    <property type="molecule type" value="Genomic_DNA"/>
</dbReference>
<dbReference type="SUPFAM" id="SSF63829">
    <property type="entry name" value="Calcium-dependent phosphotriesterase"/>
    <property type="match status" value="1"/>
</dbReference>
<dbReference type="RefSeq" id="WP_069412869.1">
    <property type="nucleotide sequence ID" value="NZ_JACKUL010000024.1"/>
</dbReference>
<evidence type="ECO:0000256" key="1">
    <source>
        <dbReference type="SAM" id="MobiDB-lite"/>
    </source>
</evidence>
<accession>A0A1E3RML4</accession>
<keyword evidence="2" id="KW-0732">Signal</keyword>
<feature type="compositionally biased region" description="Low complexity" evidence="1">
    <location>
        <begin position="82"/>
        <end position="93"/>
    </location>
</feature>
<feature type="compositionally biased region" description="Acidic residues" evidence="1">
    <location>
        <begin position="111"/>
        <end position="126"/>
    </location>
</feature>
<comment type="caution">
    <text evidence="4">The sequence shown here is derived from an EMBL/GenBank/DDBJ whole genome shotgun (WGS) entry which is preliminary data.</text>
</comment>
<feature type="signal peptide" evidence="2">
    <location>
        <begin position="1"/>
        <end position="30"/>
    </location>
</feature>
<reference evidence="5" key="1">
    <citation type="submission" date="2016-09" db="EMBL/GenBank/DDBJ databases">
        <authorList>
            <person name="Greninger A.L."/>
            <person name="Jerome K.R."/>
            <person name="Mcnair B."/>
            <person name="Wallis C."/>
            <person name="Fang F."/>
        </authorList>
    </citation>
    <scope>NUCLEOTIDE SEQUENCE [LARGE SCALE GENOMIC DNA]</scope>
    <source>
        <strain evidence="5">M6</strain>
    </source>
</reference>
<feature type="compositionally biased region" description="Low complexity" evidence="1">
    <location>
        <begin position="158"/>
        <end position="173"/>
    </location>
</feature>
<feature type="compositionally biased region" description="Polar residues" evidence="1">
    <location>
        <begin position="145"/>
        <end position="156"/>
    </location>
</feature>
<feature type="region of interest" description="Disordered" evidence="1">
    <location>
        <begin position="31"/>
        <end position="183"/>
    </location>
</feature>
<dbReference type="AlphaFoldDB" id="A0A1E3RML4"/>
<feature type="compositionally biased region" description="Low complexity" evidence="1">
    <location>
        <begin position="31"/>
        <end position="45"/>
    </location>
</feature>
<dbReference type="Pfam" id="PF17803">
    <property type="entry name" value="Cadherin_4"/>
    <property type="match status" value="1"/>
</dbReference>
<dbReference type="OrthoDB" id="4627279at2"/>
<evidence type="ECO:0000259" key="3">
    <source>
        <dbReference type="Pfam" id="PF17803"/>
    </source>
</evidence>
<dbReference type="Proteomes" id="UP000094053">
    <property type="component" value="Unassembled WGS sequence"/>
</dbReference>
<feature type="domain" description="RapA2 cadherin-like" evidence="3">
    <location>
        <begin position="270"/>
        <end position="326"/>
    </location>
</feature>
<evidence type="ECO:0000256" key="2">
    <source>
        <dbReference type="SAM" id="SignalP"/>
    </source>
</evidence>
<dbReference type="InterPro" id="IPR040853">
    <property type="entry name" value="RapA2_cadherin-like"/>
</dbReference>
<organism evidence="4 5">
    <name type="scientific">Mycolicibacterium flavescens</name>
    <name type="common">Mycobacterium flavescens</name>
    <dbReference type="NCBI Taxonomy" id="1776"/>
    <lineage>
        <taxon>Bacteria</taxon>
        <taxon>Bacillati</taxon>
        <taxon>Actinomycetota</taxon>
        <taxon>Actinomycetes</taxon>
        <taxon>Mycobacteriales</taxon>
        <taxon>Mycobacteriaceae</taxon>
        <taxon>Mycolicibacterium</taxon>
    </lineage>
</organism>
<name>A0A1E3RML4_MYCFV</name>